<dbReference type="PANTHER" id="PTHR22801">
    <property type="entry name" value="LITHOSTATHINE"/>
    <property type="match status" value="1"/>
</dbReference>
<comment type="caution">
    <text evidence="3">The sequence shown here is derived from an EMBL/GenBank/DDBJ whole genome shotgun (WGS) entry which is preliminary data.</text>
</comment>
<dbReference type="OrthoDB" id="8935730at2759"/>
<dbReference type="Proteomes" id="UP000245119">
    <property type="component" value="Linkage Group LG9"/>
</dbReference>
<dbReference type="AlphaFoldDB" id="A0A2T7NSG2"/>
<evidence type="ECO:0000256" key="1">
    <source>
        <dbReference type="SAM" id="SignalP"/>
    </source>
</evidence>
<dbReference type="InterPro" id="IPR016186">
    <property type="entry name" value="C-type_lectin-like/link_sf"/>
</dbReference>
<dbReference type="InterPro" id="IPR016187">
    <property type="entry name" value="CTDL_fold"/>
</dbReference>
<keyword evidence="1" id="KW-0732">Signal</keyword>
<dbReference type="InterPro" id="IPR001304">
    <property type="entry name" value="C-type_lectin-like"/>
</dbReference>
<reference evidence="3 4" key="1">
    <citation type="submission" date="2018-04" db="EMBL/GenBank/DDBJ databases">
        <title>The genome of golden apple snail Pomacea canaliculata provides insight into stress tolerance and invasive adaptation.</title>
        <authorList>
            <person name="Liu C."/>
            <person name="Liu B."/>
            <person name="Ren Y."/>
            <person name="Zhang Y."/>
            <person name="Wang H."/>
            <person name="Li S."/>
            <person name="Jiang F."/>
            <person name="Yin L."/>
            <person name="Zhang G."/>
            <person name="Qian W."/>
            <person name="Fan W."/>
        </authorList>
    </citation>
    <scope>NUCLEOTIDE SEQUENCE [LARGE SCALE GENOMIC DNA]</scope>
    <source>
        <strain evidence="3">SZHN2017</strain>
        <tissue evidence="3">Muscle</tissue>
    </source>
</reference>
<dbReference type="PANTHER" id="PTHR22801:SF63">
    <property type="entry name" value="C-TYPE LECTIN DOMAIN-CONTAINING PROTEIN"/>
    <property type="match status" value="1"/>
</dbReference>
<proteinExistence type="predicted"/>
<gene>
    <name evidence="3" type="ORF">C0Q70_14581</name>
</gene>
<evidence type="ECO:0000313" key="4">
    <source>
        <dbReference type="Proteomes" id="UP000245119"/>
    </source>
</evidence>
<name>A0A2T7NSG2_POMCA</name>
<keyword evidence="4" id="KW-1185">Reference proteome</keyword>
<dbReference type="EMBL" id="PZQS01000009">
    <property type="protein sequence ID" value="PVD24111.1"/>
    <property type="molecule type" value="Genomic_DNA"/>
</dbReference>
<dbReference type="Gene3D" id="3.10.100.10">
    <property type="entry name" value="Mannose-Binding Protein A, subunit A"/>
    <property type="match status" value="1"/>
</dbReference>
<organism evidence="3 4">
    <name type="scientific">Pomacea canaliculata</name>
    <name type="common">Golden apple snail</name>
    <dbReference type="NCBI Taxonomy" id="400727"/>
    <lineage>
        <taxon>Eukaryota</taxon>
        <taxon>Metazoa</taxon>
        <taxon>Spiralia</taxon>
        <taxon>Lophotrochozoa</taxon>
        <taxon>Mollusca</taxon>
        <taxon>Gastropoda</taxon>
        <taxon>Caenogastropoda</taxon>
        <taxon>Architaenioglossa</taxon>
        <taxon>Ampullarioidea</taxon>
        <taxon>Ampullariidae</taxon>
        <taxon>Pomacea</taxon>
    </lineage>
</organism>
<dbReference type="InterPro" id="IPR050801">
    <property type="entry name" value="Ca-Dep_Lectins_ImmuneDev"/>
</dbReference>
<evidence type="ECO:0000313" key="3">
    <source>
        <dbReference type="EMBL" id="PVD24111.1"/>
    </source>
</evidence>
<feature type="signal peptide" evidence="1">
    <location>
        <begin position="1"/>
        <end position="24"/>
    </location>
</feature>
<feature type="chain" id="PRO_5015581002" description="C-type lectin domain-containing protein" evidence="1">
    <location>
        <begin position="25"/>
        <end position="224"/>
    </location>
</feature>
<dbReference type="PROSITE" id="PS50041">
    <property type="entry name" value="C_TYPE_LECTIN_2"/>
    <property type="match status" value="1"/>
</dbReference>
<evidence type="ECO:0000259" key="2">
    <source>
        <dbReference type="PROSITE" id="PS50041"/>
    </source>
</evidence>
<feature type="domain" description="C-type lectin" evidence="2">
    <location>
        <begin position="114"/>
        <end position="211"/>
    </location>
</feature>
<protein>
    <recommendedName>
        <fullName evidence="2">C-type lectin domain-containing protein</fullName>
    </recommendedName>
</protein>
<accession>A0A2T7NSG2</accession>
<dbReference type="SUPFAM" id="SSF56436">
    <property type="entry name" value="C-type lectin-like"/>
    <property type="match status" value="1"/>
</dbReference>
<sequence>MKHQRRVALPCLLVAILCQHQARSLQGTAGSRWVPSSSRIVPQGTPVTARSQLQCAALCMRTVRCYRFCHNTVTLTCFLDTCMPSDTGQVVADATKCYDKVMKQCPAIDGYHLHCSHCIKLNTTSATYSSATTQCGLEGGHLYFFKTLAVDKPPLTSLIPQNLVSYYIWIGADAVGRKRQFAWSDGTPLPVTSEVWQVGEPNNVLEDCLSVIVLDISQHKGKTP</sequence>